<dbReference type="EMBL" id="CATOUU010000681">
    <property type="protein sequence ID" value="CAI9940667.1"/>
    <property type="molecule type" value="Genomic_DNA"/>
</dbReference>
<comment type="caution">
    <text evidence="2">The sequence shown here is derived from an EMBL/GenBank/DDBJ whole genome shotgun (WGS) entry which is preliminary data.</text>
</comment>
<evidence type="ECO:0000313" key="5">
    <source>
        <dbReference type="Proteomes" id="UP001642409"/>
    </source>
</evidence>
<protein>
    <submittedName>
        <fullName evidence="3">Hypothetical_protein</fullName>
    </submittedName>
</protein>
<evidence type="ECO:0000313" key="2">
    <source>
        <dbReference type="EMBL" id="CAI9951996.1"/>
    </source>
</evidence>
<organism evidence="2">
    <name type="scientific">Hexamita inflata</name>
    <dbReference type="NCBI Taxonomy" id="28002"/>
    <lineage>
        <taxon>Eukaryota</taxon>
        <taxon>Metamonada</taxon>
        <taxon>Diplomonadida</taxon>
        <taxon>Hexamitidae</taxon>
        <taxon>Hexamitinae</taxon>
        <taxon>Hexamita</taxon>
    </lineage>
</organism>
<evidence type="ECO:0000313" key="3">
    <source>
        <dbReference type="EMBL" id="CAL5981773.1"/>
    </source>
</evidence>
<evidence type="ECO:0000313" key="4">
    <source>
        <dbReference type="EMBL" id="CAL6016802.1"/>
    </source>
</evidence>
<reference evidence="3 5" key="2">
    <citation type="submission" date="2024-07" db="EMBL/GenBank/DDBJ databases">
        <authorList>
            <person name="Akdeniz Z."/>
        </authorList>
    </citation>
    <scope>NUCLEOTIDE SEQUENCE [LARGE SCALE GENOMIC DNA]</scope>
</reference>
<sequence length="178" mass="20514">MCQYSGIGYGKISQIDSWIHSLVEPSKIVCKLSISKVYMRDILSQESIRDQLGSIKQAQNLIFIQFNHVNSSCQSAIMLIVSNQYIRTLIFYPSTNQVKMCTLRQHEIKLGLYVRNLKISNRSTQSCIDFLLFQSIYASVSKSLLARFYRTNSYIILRQINQNGRTLTTDSPGVYFFQ</sequence>
<dbReference type="EMBL" id="CAXDID020000077">
    <property type="protein sequence ID" value="CAL6016802.1"/>
    <property type="molecule type" value="Genomic_DNA"/>
</dbReference>
<gene>
    <name evidence="4" type="ORF">HINF_LOCUS25681</name>
    <name evidence="1" type="ORF">HINF_LOCUS28312</name>
    <name evidence="2" type="ORF">HINF_LOCUS39641</name>
    <name evidence="3" type="ORF">HINF_LOCUS6811</name>
</gene>
<dbReference type="Proteomes" id="UP001642409">
    <property type="component" value="Unassembled WGS sequence"/>
</dbReference>
<dbReference type="EMBL" id="CAXDID020000014">
    <property type="protein sequence ID" value="CAL5981773.1"/>
    <property type="molecule type" value="Genomic_DNA"/>
</dbReference>
<accession>A0AA86Q799</accession>
<evidence type="ECO:0000313" key="1">
    <source>
        <dbReference type="EMBL" id="CAI9940667.1"/>
    </source>
</evidence>
<dbReference type="EMBL" id="CATOUU010000831">
    <property type="protein sequence ID" value="CAI9951996.1"/>
    <property type="molecule type" value="Genomic_DNA"/>
</dbReference>
<proteinExistence type="predicted"/>
<keyword evidence="5" id="KW-1185">Reference proteome</keyword>
<name>A0AA86Q799_9EUKA</name>
<dbReference type="AlphaFoldDB" id="A0AA86Q799"/>
<reference evidence="2" key="1">
    <citation type="submission" date="2023-06" db="EMBL/GenBank/DDBJ databases">
        <authorList>
            <person name="Kurt Z."/>
        </authorList>
    </citation>
    <scope>NUCLEOTIDE SEQUENCE</scope>
</reference>